<organism evidence="2 3">
    <name type="scientific">Bimuria novae-zelandiae CBS 107.79</name>
    <dbReference type="NCBI Taxonomy" id="1447943"/>
    <lineage>
        <taxon>Eukaryota</taxon>
        <taxon>Fungi</taxon>
        <taxon>Dikarya</taxon>
        <taxon>Ascomycota</taxon>
        <taxon>Pezizomycotina</taxon>
        <taxon>Dothideomycetes</taxon>
        <taxon>Pleosporomycetidae</taxon>
        <taxon>Pleosporales</taxon>
        <taxon>Massarineae</taxon>
        <taxon>Didymosphaeriaceae</taxon>
        <taxon>Bimuria</taxon>
    </lineage>
</organism>
<evidence type="ECO:0000259" key="1">
    <source>
        <dbReference type="Pfam" id="PF06985"/>
    </source>
</evidence>
<keyword evidence="3" id="KW-1185">Reference proteome</keyword>
<name>A0A6A5V1J1_9PLEO</name>
<dbReference type="OrthoDB" id="2504919at2759"/>
<accession>A0A6A5V1J1</accession>
<protein>
    <submittedName>
        <fullName evidence="2">HET-domain-containing protein</fullName>
    </submittedName>
</protein>
<dbReference type="PANTHER" id="PTHR24148:SF64">
    <property type="entry name" value="HETEROKARYON INCOMPATIBILITY DOMAIN-CONTAINING PROTEIN"/>
    <property type="match status" value="1"/>
</dbReference>
<reference evidence="2" key="1">
    <citation type="journal article" date="2020" name="Stud. Mycol.">
        <title>101 Dothideomycetes genomes: a test case for predicting lifestyles and emergence of pathogens.</title>
        <authorList>
            <person name="Haridas S."/>
            <person name="Albert R."/>
            <person name="Binder M."/>
            <person name="Bloem J."/>
            <person name="Labutti K."/>
            <person name="Salamov A."/>
            <person name="Andreopoulos B."/>
            <person name="Baker S."/>
            <person name="Barry K."/>
            <person name="Bills G."/>
            <person name="Bluhm B."/>
            <person name="Cannon C."/>
            <person name="Castanera R."/>
            <person name="Culley D."/>
            <person name="Daum C."/>
            <person name="Ezra D."/>
            <person name="Gonzalez J."/>
            <person name="Henrissat B."/>
            <person name="Kuo A."/>
            <person name="Liang C."/>
            <person name="Lipzen A."/>
            <person name="Lutzoni F."/>
            <person name="Magnuson J."/>
            <person name="Mondo S."/>
            <person name="Nolan M."/>
            <person name="Ohm R."/>
            <person name="Pangilinan J."/>
            <person name="Park H.-J."/>
            <person name="Ramirez L."/>
            <person name="Alfaro M."/>
            <person name="Sun H."/>
            <person name="Tritt A."/>
            <person name="Yoshinaga Y."/>
            <person name="Zwiers L.-H."/>
            <person name="Turgeon B."/>
            <person name="Goodwin S."/>
            <person name="Spatafora J."/>
            <person name="Crous P."/>
            <person name="Grigoriev I."/>
        </authorList>
    </citation>
    <scope>NUCLEOTIDE SEQUENCE</scope>
    <source>
        <strain evidence="2">CBS 107.79</strain>
    </source>
</reference>
<feature type="domain" description="Heterokaryon incompatibility" evidence="1">
    <location>
        <begin position="44"/>
        <end position="195"/>
    </location>
</feature>
<dbReference type="Pfam" id="PF06985">
    <property type="entry name" value="HET"/>
    <property type="match status" value="1"/>
</dbReference>
<dbReference type="InterPro" id="IPR052895">
    <property type="entry name" value="HetReg/Transcr_Mod"/>
</dbReference>
<evidence type="ECO:0000313" key="2">
    <source>
        <dbReference type="EMBL" id="KAF1970884.1"/>
    </source>
</evidence>
<dbReference type="PANTHER" id="PTHR24148">
    <property type="entry name" value="ANKYRIN REPEAT DOMAIN-CONTAINING PROTEIN 39 HOMOLOG-RELATED"/>
    <property type="match status" value="1"/>
</dbReference>
<evidence type="ECO:0000313" key="3">
    <source>
        <dbReference type="Proteomes" id="UP000800036"/>
    </source>
</evidence>
<dbReference type="Proteomes" id="UP000800036">
    <property type="component" value="Unassembled WGS sequence"/>
</dbReference>
<gene>
    <name evidence="2" type="ORF">BU23DRAFT_200931</name>
</gene>
<dbReference type="AlphaFoldDB" id="A0A6A5V1J1"/>
<dbReference type="EMBL" id="ML976697">
    <property type="protein sequence ID" value="KAF1970884.1"/>
    <property type="molecule type" value="Genomic_DNA"/>
</dbReference>
<dbReference type="Pfam" id="PF26639">
    <property type="entry name" value="Het-6_barrel"/>
    <property type="match status" value="1"/>
</dbReference>
<sequence>MDPAHFYIYEKLQPEQLRLCRFIRNGANLSAVLETFSADESPPYCALSYTWSSDHPGANDSWPLHIGEKRLPVLGSLKAFVQALRATGVLLNGTWWWIDSICINQADMQERSQQVEHMRQIYSDAHKVIVWLGPPSDDSDHALDFIHFLNGVDAARLNRETLRGILLQKKHRESWTALKHFFLRRWWSRIWTIQEFVIPSDVSFWCGPRKLARDSVFTALIMADRCGAPDFTDSPAFIHAWHRRRAWLLYKPICEPGHTSGLSLAALAAYFANNEATDDRDRLYGLYGLGTENHGLEISYALTVDEVYLRFAQSFITRHKSLDIIGFASLFVASPGSSLPSWAPDWRTKVKPFVVPLMTSQTATQYLGNLRPSTLFGDGVEPLSYSATGSRTAECSFEGYALRVQGYMIDVIDGLAGTRNSDLIQSSAEHSFESGRALSSTEILTSICRCLVLDRHDRYMRRAMPTKQFYHDFMELCILGLMPVAKGWVEPRFNEWFRFTRDLRFQGRSLADHVHNCDDGGIYPTAVQDDYIQDSFYGRFFDCVERMSLRVMTSRNGRIGMVPEKAMKGDSICLLLGCSVPLVLRVSGPKGQFTVVGECFLDGCMYGEALGPEDAPIETFHIV</sequence>
<dbReference type="InterPro" id="IPR010730">
    <property type="entry name" value="HET"/>
</dbReference>
<proteinExistence type="predicted"/>